<sequence length="73" mass="8015">MAGWEKLEADLADHARISVASSELVKVAGRNVLVLARFDRAGDRRIGFASALTMLEATDHETRSYLEIAEVLT</sequence>
<accession>T1AH97</accession>
<feature type="non-terminal residue" evidence="4">
    <location>
        <position position="73"/>
    </location>
</feature>
<reference evidence="4" key="2">
    <citation type="journal article" date="2014" name="ISME J.">
        <title>Microbial stratification in low pH oxic and suboxic macroscopic growths along an acid mine drainage.</title>
        <authorList>
            <person name="Mendez-Garcia C."/>
            <person name="Mesa V."/>
            <person name="Sprenger R.R."/>
            <person name="Richter M."/>
            <person name="Diez M.S."/>
            <person name="Solano J."/>
            <person name="Bargiela R."/>
            <person name="Golyshina O.V."/>
            <person name="Manteca A."/>
            <person name="Ramos J.L."/>
            <person name="Gallego J.R."/>
            <person name="Llorente I."/>
            <person name="Martins Dos Santos V.A."/>
            <person name="Jensen O.N."/>
            <person name="Pelaez A.I."/>
            <person name="Sanchez J."/>
            <person name="Ferrer M."/>
        </authorList>
    </citation>
    <scope>NUCLEOTIDE SEQUENCE</scope>
</reference>
<evidence type="ECO:0000256" key="1">
    <source>
        <dbReference type="ARBA" id="ARBA00022679"/>
    </source>
</evidence>
<organism evidence="4">
    <name type="scientific">mine drainage metagenome</name>
    <dbReference type="NCBI Taxonomy" id="410659"/>
    <lineage>
        <taxon>unclassified sequences</taxon>
        <taxon>metagenomes</taxon>
        <taxon>ecological metagenomes</taxon>
    </lineage>
</organism>
<gene>
    <name evidence="4" type="ORF">B1A_11707</name>
</gene>
<name>T1AH97_9ZZZZ</name>
<dbReference type="GO" id="GO:0016301">
    <property type="term" value="F:kinase activity"/>
    <property type="evidence" value="ECO:0007669"/>
    <property type="project" value="UniProtKB-KW"/>
</dbReference>
<proteinExistence type="predicted"/>
<keyword evidence="2" id="KW-0418">Kinase</keyword>
<keyword evidence="1" id="KW-0808">Transferase</keyword>
<evidence type="ECO:0000313" key="4">
    <source>
        <dbReference type="EMBL" id="EQD56023.1"/>
    </source>
</evidence>
<dbReference type="Pfam" id="PF07804">
    <property type="entry name" value="HipA_C"/>
    <property type="match status" value="1"/>
</dbReference>
<protein>
    <submittedName>
        <fullName evidence="4">HipA domain protein</fullName>
    </submittedName>
</protein>
<dbReference type="EMBL" id="AUZX01008405">
    <property type="protein sequence ID" value="EQD56023.1"/>
    <property type="molecule type" value="Genomic_DNA"/>
</dbReference>
<feature type="domain" description="HipA-like C-terminal" evidence="3">
    <location>
        <begin position="5"/>
        <end position="72"/>
    </location>
</feature>
<reference evidence="4" key="1">
    <citation type="submission" date="2013-08" db="EMBL/GenBank/DDBJ databases">
        <authorList>
            <person name="Mendez C."/>
            <person name="Richter M."/>
            <person name="Ferrer M."/>
            <person name="Sanchez J."/>
        </authorList>
    </citation>
    <scope>NUCLEOTIDE SEQUENCE</scope>
</reference>
<comment type="caution">
    <text evidence="4">The sequence shown here is derived from an EMBL/GenBank/DDBJ whole genome shotgun (WGS) entry which is preliminary data.</text>
</comment>
<dbReference type="InterPro" id="IPR012893">
    <property type="entry name" value="HipA-like_C"/>
</dbReference>
<dbReference type="AlphaFoldDB" id="T1AH97"/>
<evidence type="ECO:0000256" key="2">
    <source>
        <dbReference type="ARBA" id="ARBA00022777"/>
    </source>
</evidence>
<evidence type="ECO:0000259" key="3">
    <source>
        <dbReference type="Pfam" id="PF07804"/>
    </source>
</evidence>